<evidence type="ECO:0000256" key="2">
    <source>
        <dbReference type="ARBA" id="ARBA00004496"/>
    </source>
</evidence>
<evidence type="ECO:0000256" key="3">
    <source>
        <dbReference type="ARBA" id="ARBA00012404"/>
    </source>
</evidence>
<keyword evidence="7" id="KW-1185">Reference proteome</keyword>
<dbReference type="UniPathway" id="UPA00120">
    <property type="reaction ID" value="UER00203"/>
</dbReference>
<accession>A0A0S3RCE1</accession>
<dbReference type="EC" id="5.4.99.5" evidence="3"/>
<dbReference type="Proteomes" id="UP000291084">
    <property type="component" value="Chromosome 2"/>
</dbReference>
<dbReference type="SUPFAM" id="SSF48600">
    <property type="entry name" value="Chorismate mutase II"/>
    <property type="match status" value="1"/>
</dbReference>
<comment type="subcellular location">
    <subcellularLocation>
        <location evidence="2">Cytoplasm</location>
    </subcellularLocation>
</comment>
<dbReference type="GO" id="GO:0004106">
    <property type="term" value="F:chorismate mutase activity"/>
    <property type="evidence" value="ECO:0007669"/>
    <property type="project" value="UniProtKB-EC"/>
</dbReference>
<dbReference type="Gene3D" id="1.10.590.10">
    <property type="entry name" value="Chorismate mutase, AroQ class superfamily, eukaryotic"/>
    <property type="match status" value="1"/>
</dbReference>
<dbReference type="InterPro" id="IPR036263">
    <property type="entry name" value="Chorismate_II_sf"/>
</dbReference>
<dbReference type="AlphaFoldDB" id="A0A0S3RCE1"/>
<evidence type="ECO:0000313" key="6">
    <source>
        <dbReference type="EMBL" id="BAT78086.1"/>
    </source>
</evidence>
<dbReference type="InterPro" id="IPR008238">
    <property type="entry name" value="Chorismate_mutase_AroQ_euk"/>
</dbReference>
<dbReference type="EMBL" id="AP015035">
    <property type="protein sequence ID" value="BAT78086.1"/>
    <property type="molecule type" value="Genomic_DNA"/>
</dbReference>
<dbReference type="PROSITE" id="PS51169">
    <property type="entry name" value="CHORISMATE_MUT_3"/>
    <property type="match status" value="1"/>
</dbReference>
<evidence type="ECO:0000313" key="7">
    <source>
        <dbReference type="Proteomes" id="UP000291084"/>
    </source>
</evidence>
<sequence length="241" mass="28437">MDPSELRCKECYKKARTHYTRDSVRACLARLEDIIIFALFERVKFPLNPPTYDLFDGFVRETEALQFQAYRYDNPEENPFFPENLPATPFPFPEFLQGSGASININKEIWEMYFRELLPKFVKCGDDGNYAQTAFVDLKLLQAISKMIHYGKFCGEVKFREGRSVYELYIRAKNRKALMRMSTIDSIENMVKGRVERKVMVFGREVSQEHDFKGEVSILYEKWLIPLTKKVETEYLLKRLD</sequence>
<name>A0A0S3RCE1_PHAAN</name>
<dbReference type="GO" id="GO:0005737">
    <property type="term" value="C:cytoplasm"/>
    <property type="evidence" value="ECO:0007669"/>
    <property type="project" value="UniProtKB-SubCell"/>
</dbReference>
<proteinExistence type="predicted"/>
<dbReference type="PANTHER" id="PTHR21145:SF12">
    <property type="entry name" value="CHORISMATE MUTASE"/>
    <property type="match status" value="1"/>
</dbReference>
<comment type="catalytic activity">
    <reaction evidence="1">
        <text>chorismate = prephenate</text>
        <dbReference type="Rhea" id="RHEA:13897"/>
        <dbReference type="ChEBI" id="CHEBI:29748"/>
        <dbReference type="ChEBI" id="CHEBI:29934"/>
        <dbReference type="EC" id="5.4.99.5"/>
    </reaction>
</comment>
<dbReference type="GO" id="GO:0046417">
    <property type="term" value="P:chorismate metabolic process"/>
    <property type="evidence" value="ECO:0007669"/>
    <property type="project" value="InterPro"/>
</dbReference>
<gene>
    <name evidence="6" type="primary">Vigan.02G072400</name>
    <name evidence="6" type="ORF">VIGAN_02072400</name>
</gene>
<keyword evidence="4" id="KW-0963">Cytoplasm</keyword>
<dbReference type="OrthoDB" id="191918at2759"/>
<keyword evidence="5" id="KW-0413">Isomerase</keyword>
<reference evidence="6 7" key="1">
    <citation type="journal article" date="2015" name="Sci. Rep.">
        <title>The power of single molecule real-time sequencing technology in the de novo assembly of a eukaryotic genome.</title>
        <authorList>
            <person name="Sakai H."/>
            <person name="Naito K."/>
            <person name="Ogiso-Tanaka E."/>
            <person name="Takahashi Y."/>
            <person name="Iseki K."/>
            <person name="Muto C."/>
            <person name="Satou K."/>
            <person name="Teruya K."/>
            <person name="Shiroma A."/>
            <person name="Shimoji M."/>
            <person name="Hirano T."/>
            <person name="Itoh T."/>
            <person name="Kaga A."/>
            <person name="Tomooka N."/>
        </authorList>
    </citation>
    <scope>NUCLEOTIDE SEQUENCE [LARGE SCALE GENOMIC DNA]</scope>
    <source>
        <strain evidence="7">cv. Shumari</strain>
    </source>
</reference>
<dbReference type="GO" id="GO:0009073">
    <property type="term" value="P:aromatic amino acid family biosynthetic process"/>
    <property type="evidence" value="ECO:0007669"/>
    <property type="project" value="InterPro"/>
</dbReference>
<dbReference type="NCBIfam" id="TIGR01802">
    <property type="entry name" value="CM_pl-yst"/>
    <property type="match status" value="1"/>
</dbReference>
<dbReference type="PANTHER" id="PTHR21145">
    <property type="entry name" value="CHORISMATE MUTASE"/>
    <property type="match status" value="1"/>
</dbReference>
<evidence type="ECO:0000256" key="5">
    <source>
        <dbReference type="ARBA" id="ARBA00023235"/>
    </source>
</evidence>
<organism evidence="6 7">
    <name type="scientific">Vigna angularis var. angularis</name>
    <dbReference type="NCBI Taxonomy" id="157739"/>
    <lineage>
        <taxon>Eukaryota</taxon>
        <taxon>Viridiplantae</taxon>
        <taxon>Streptophyta</taxon>
        <taxon>Embryophyta</taxon>
        <taxon>Tracheophyta</taxon>
        <taxon>Spermatophyta</taxon>
        <taxon>Magnoliopsida</taxon>
        <taxon>eudicotyledons</taxon>
        <taxon>Gunneridae</taxon>
        <taxon>Pentapetalae</taxon>
        <taxon>rosids</taxon>
        <taxon>fabids</taxon>
        <taxon>Fabales</taxon>
        <taxon>Fabaceae</taxon>
        <taxon>Papilionoideae</taxon>
        <taxon>50 kb inversion clade</taxon>
        <taxon>NPAAA clade</taxon>
        <taxon>indigoferoid/millettioid clade</taxon>
        <taxon>Phaseoleae</taxon>
        <taxon>Vigna</taxon>
    </lineage>
</organism>
<evidence type="ECO:0000256" key="4">
    <source>
        <dbReference type="ARBA" id="ARBA00022490"/>
    </source>
</evidence>
<dbReference type="InterPro" id="IPR037039">
    <property type="entry name" value="CM_AroQ_sf_eucaryotic"/>
</dbReference>
<protein>
    <recommendedName>
        <fullName evidence="3">chorismate mutase</fullName>
        <ecNumber evidence="3">5.4.99.5</ecNumber>
    </recommendedName>
</protein>
<evidence type="ECO:0000256" key="1">
    <source>
        <dbReference type="ARBA" id="ARBA00000824"/>
    </source>
</evidence>